<dbReference type="Pfam" id="PF03881">
    <property type="entry name" value="Fructosamin_kin"/>
    <property type="match status" value="1"/>
</dbReference>
<organism evidence="3 4">
    <name type="scientific">Aspergillus avenaceus</name>
    <dbReference type="NCBI Taxonomy" id="36643"/>
    <lineage>
        <taxon>Eukaryota</taxon>
        <taxon>Fungi</taxon>
        <taxon>Dikarya</taxon>
        <taxon>Ascomycota</taxon>
        <taxon>Pezizomycotina</taxon>
        <taxon>Eurotiomycetes</taxon>
        <taxon>Eurotiomycetidae</taxon>
        <taxon>Eurotiales</taxon>
        <taxon>Aspergillaceae</taxon>
        <taxon>Aspergillus</taxon>
        <taxon>Aspergillus subgen. Circumdati</taxon>
    </lineage>
</organism>
<dbReference type="Gene3D" id="3.90.1200.10">
    <property type="match status" value="1"/>
</dbReference>
<keyword evidence="4" id="KW-1185">Reference proteome</keyword>
<comment type="catalytic activity">
    <reaction evidence="2">
        <text>N(6)-D-ribulosyl-L-lysyl-[protein] + ATP = N(6)-(3-O-phospho-D-ribulosyl)-L-lysyl-[protein] + ADP + H(+)</text>
        <dbReference type="Rhea" id="RHEA:48432"/>
        <dbReference type="Rhea" id="RHEA-COMP:12103"/>
        <dbReference type="Rhea" id="RHEA-COMP:12104"/>
        <dbReference type="ChEBI" id="CHEBI:15378"/>
        <dbReference type="ChEBI" id="CHEBI:30616"/>
        <dbReference type="ChEBI" id="CHEBI:90418"/>
        <dbReference type="ChEBI" id="CHEBI:90420"/>
        <dbReference type="ChEBI" id="CHEBI:456216"/>
        <dbReference type="EC" id="2.7.1.172"/>
    </reaction>
    <physiologicalReaction direction="left-to-right" evidence="2">
        <dbReference type="Rhea" id="RHEA:48433"/>
    </physiologicalReaction>
</comment>
<dbReference type="EMBL" id="ML742061">
    <property type="protein sequence ID" value="KAE8151992.1"/>
    <property type="molecule type" value="Genomic_DNA"/>
</dbReference>
<dbReference type="GO" id="GO:0102193">
    <property type="term" value="F:protein-ribulosamine 3-kinase activity"/>
    <property type="evidence" value="ECO:0007669"/>
    <property type="project" value="UniProtKB-EC"/>
</dbReference>
<evidence type="ECO:0000256" key="2">
    <source>
        <dbReference type="ARBA" id="ARBA00048655"/>
    </source>
</evidence>
<name>A0A5N6U042_ASPAV</name>
<protein>
    <recommendedName>
        <fullName evidence="1">protein-ribulosamine 3-kinase</fullName>
        <ecNumber evidence="1">2.7.1.172</ecNumber>
    </recommendedName>
</protein>
<evidence type="ECO:0000313" key="3">
    <source>
        <dbReference type="EMBL" id="KAE8151992.1"/>
    </source>
</evidence>
<dbReference type="OrthoDB" id="5772781at2759"/>
<evidence type="ECO:0000313" key="4">
    <source>
        <dbReference type="Proteomes" id="UP000325780"/>
    </source>
</evidence>
<accession>A0A5N6U042</accession>
<dbReference type="Proteomes" id="UP000325780">
    <property type="component" value="Unassembled WGS sequence"/>
</dbReference>
<evidence type="ECO:0000256" key="1">
    <source>
        <dbReference type="ARBA" id="ARBA00011961"/>
    </source>
</evidence>
<dbReference type="EC" id="2.7.1.172" evidence="1"/>
<dbReference type="AlphaFoldDB" id="A0A5N6U042"/>
<proteinExistence type="predicted"/>
<sequence length="362" mass="41853">MCYLSISPAITLNSPILSRILRQPWPPISYSPLIRTSLINFHPAQIISAHRFGTPTWITTARLGVIEPDGSQRLYFLKYTNKDNGRKMMQGESNSMSALHKIIPESVPKPYTWGDFAQPSPKTFFLSEFIDMNDIMPEPDQLLRHASPLTYQRCLFNRDAVFFSKLLRHVLDLDSQINGIWSDLATLSQKTLERVILRLIGALETERRRMKPCLIHANLWEGNTDTSFETGKVYIFDDATFYAHNEMEIGNWRCNYNRIHDGVYTSTYLHHTAPSEPRQQWDDRIRMYSVYYNIIYSVNHGSQGTTYLVNKYAPFENGTRPRRLLASERAVLSDERDHTRAKDSMSQDQISSHRLTSIILAV</sequence>
<gene>
    <name evidence="3" type="ORF">BDV25DRAFT_138355</name>
</gene>
<dbReference type="PANTHER" id="PTHR12149">
    <property type="entry name" value="FRUCTOSAMINE 3 KINASE-RELATED PROTEIN"/>
    <property type="match status" value="1"/>
</dbReference>
<dbReference type="SUPFAM" id="SSF56112">
    <property type="entry name" value="Protein kinase-like (PK-like)"/>
    <property type="match status" value="1"/>
</dbReference>
<reference evidence="3 4" key="1">
    <citation type="submission" date="2019-04" db="EMBL/GenBank/DDBJ databases">
        <title>Friends and foes A comparative genomics study of 23 Aspergillus species from section Flavi.</title>
        <authorList>
            <consortium name="DOE Joint Genome Institute"/>
            <person name="Kjaerbolling I."/>
            <person name="Vesth T."/>
            <person name="Frisvad J.C."/>
            <person name="Nybo J.L."/>
            <person name="Theobald S."/>
            <person name="Kildgaard S."/>
            <person name="Isbrandt T."/>
            <person name="Kuo A."/>
            <person name="Sato A."/>
            <person name="Lyhne E.K."/>
            <person name="Kogle M.E."/>
            <person name="Wiebenga A."/>
            <person name="Kun R.S."/>
            <person name="Lubbers R.J."/>
            <person name="Makela M.R."/>
            <person name="Barry K."/>
            <person name="Chovatia M."/>
            <person name="Clum A."/>
            <person name="Daum C."/>
            <person name="Haridas S."/>
            <person name="He G."/>
            <person name="LaButti K."/>
            <person name="Lipzen A."/>
            <person name="Mondo S."/>
            <person name="Riley R."/>
            <person name="Salamov A."/>
            <person name="Simmons B.A."/>
            <person name="Magnuson J.K."/>
            <person name="Henrissat B."/>
            <person name="Mortensen U.H."/>
            <person name="Larsen T.O."/>
            <person name="Devries R.P."/>
            <person name="Grigoriev I.V."/>
            <person name="Machida M."/>
            <person name="Baker S.E."/>
            <person name="Andersen M.R."/>
        </authorList>
    </citation>
    <scope>NUCLEOTIDE SEQUENCE [LARGE SCALE GENOMIC DNA]</scope>
    <source>
        <strain evidence="3 4">IBT 18842</strain>
    </source>
</reference>
<dbReference type="InterPro" id="IPR016477">
    <property type="entry name" value="Fructo-/Ketosamine-3-kinase"/>
</dbReference>
<dbReference type="InterPro" id="IPR011009">
    <property type="entry name" value="Kinase-like_dom_sf"/>
</dbReference>
<dbReference type="PANTHER" id="PTHR12149:SF8">
    <property type="entry name" value="PROTEIN-RIBULOSAMINE 3-KINASE"/>
    <property type="match status" value="1"/>
</dbReference>